<dbReference type="InterPro" id="IPR024516">
    <property type="entry name" value="Mce_C"/>
</dbReference>
<accession>A0A2A7P1T0</accession>
<dbReference type="InterPro" id="IPR052336">
    <property type="entry name" value="MlaD_Phospholipid_Transporter"/>
</dbReference>
<feature type="region of interest" description="Disordered" evidence="1">
    <location>
        <begin position="204"/>
        <end position="240"/>
    </location>
</feature>
<organism evidence="3 4">
    <name type="scientific">Mycolicibacterium diernhoferi</name>
    <dbReference type="NCBI Taxonomy" id="1801"/>
    <lineage>
        <taxon>Bacteria</taxon>
        <taxon>Bacillati</taxon>
        <taxon>Actinomycetota</taxon>
        <taxon>Actinomycetes</taxon>
        <taxon>Mycobacteriales</taxon>
        <taxon>Mycobacteriaceae</taxon>
        <taxon>Mycolicibacterium</taxon>
    </lineage>
</organism>
<keyword evidence="4" id="KW-1185">Reference proteome</keyword>
<dbReference type="PANTHER" id="PTHR33371:SF15">
    <property type="entry name" value="LIPOPROTEIN LPRN"/>
    <property type="match status" value="1"/>
</dbReference>
<name>A0A2A7P1T0_9MYCO</name>
<dbReference type="PANTHER" id="PTHR33371">
    <property type="entry name" value="INTERMEMBRANE PHOSPHOLIPID TRANSPORT SYSTEM BINDING PROTEIN MLAD-RELATED"/>
    <property type="match status" value="1"/>
</dbReference>
<dbReference type="AlphaFoldDB" id="A0A2A7P1T0"/>
<protein>
    <recommendedName>
        <fullName evidence="2">Mammalian cell entry C-terminal domain-containing protein</fullName>
    </recommendedName>
</protein>
<evidence type="ECO:0000256" key="1">
    <source>
        <dbReference type="SAM" id="MobiDB-lite"/>
    </source>
</evidence>
<evidence type="ECO:0000313" key="4">
    <source>
        <dbReference type="Proteomes" id="UP000220340"/>
    </source>
</evidence>
<dbReference type="EMBL" id="PDCR01000001">
    <property type="protein sequence ID" value="PEG56567.1"/>
    <property type="molecule type" value="Genomic_DNA"/>
</dbReference>
<reference evidence="3 4" key="1">
    <citation type="submission" date="2017-10" db="EMBL/GenBank/DDBJ databases">
        <title>The new phylogeny of genus Mycobacterium.</title>
        <authorList>
            <person name="Tortoli E."/>
            <person name="Trovato A."/>
            <person name="Cirillo D.M."/>
        </authorList>
    </citation>
    <scope>NUCLEOTIDE SEQUENCE [LARGE SCALE GENOMIC DNA]</scope>
    <source>
        <strain evidence="3 4">IP141170001</strain>
    </source>
</reference>
<evidence type="ECO:0000259" key="2">
    <source>
        <dbReference type="Pfam" id="PF11887"/>
    </source>
</evidence>
<dbReference type="GO" id="GO:0005576">
    <property type="term" value="C:extracellular region"/>
    <property type="evidence" value="ECO:0007669"/>
    <property type="project" value="TreeGrafter"/>
</dbReference>
<gene>
    <name evidence="3" type="ORF">CRI78_00005</name>
</gene>
<dbReference type="Proteomes" id="UP000220340">
    <property type="component" value="Unassembled WGS sequence"/>
</dbReference>
<feature type="domain" description="Mammalian cell entry C-terminal" evidence="2">
    <location>
        <begin position="3"/>
        <end position="120"/>
    </location>
</feature>
<comment type="caution">
    <text evidence="3">The sequence shown here is derived from an EMBL/GenBank/DDBJ whole genome shotgun (WGS) entry which is preliminary data.</text>
</comment>
<feature type="compositionally biased region" description="Low complexity" evidence="1">
    <location>
        <begin position="220"/>
        <end position="240"/>
    </location>
</feature>
<proteinExistence type="predicted"/>
<evidence type="ECO:0000313" key="3">
    <source>
        <dbReference type="EMBL" id="PEG56567.1"/>
    </source>
</evidence>
<sequence>MIHSFNAALTGRESDLRQLLTRLDRFVRVLDDQRADIIDSMDALNRLSGTFAEQSAVITSAVQEIPPALDVLITQRPRITHALDALRTFSDTSTRLVNDSQDDLVKNLDNLAPTLQALADVGDGLNRALVFATAFPYGQDLIDRGLRGDYMNLFEILDFTVPRLKRSTLLGTRWEEPGAALVPAPGEPYYLDHTYAPLVAPGVQAPATPPTHPEQPAIFAGPYGADSSPAPAAPATPGGR</sequence>
<dbReference type="Pfam" id="PF11887">
    <property type="entry name" value="Mce4_CUP1"/>
    <property type="match status" value="1"/>
</dbReference>